<dbReference type="InterPro" id="IPR002611">
    <property type="entry name" value="IstB_ATP-bd"/>
</dbReference>
<dbReference type="Proteomes" id="UP000885703">
    <property type="component" value="Unassembled WGS sequence"/>
</dbReference>
<organism evidence="2">
    <name type="scientific">Halopseudomonas xinjiangensis</name>
    <dbReference type="NCBI Taxonomy" id="487184"/>
    <lineage>
        <taxon>Bacteria</taxon>
        <taxon>Pseudomonadati</taxon>
        <taxon>Pseudomonadota</taxon>
        <taxon>Gammaproteobacteria</taxon>
        <taxon>Pseudomonadales</taxon>
        <taxon>Pseudomonadaceae</taxon>
        <taxon>Halopseudomonas</taxon>
    </lineage>
</organism>
<evidence type="ECO:0000259" key="1">
    <source>
        <dbReference type="Pfam" id="PF01695"/>
    </source>
</evidence>
<keyword evidence="2" id="KW-0067">ATP-binding</keyword>
<evidence type="ECO:0000313" key="2">
    <source>
        <dbReference type="EMBL" id="HDZ54953.1"/>
    </source>
</evidence>
<proteinExistence type="predicted"/>
<protein>
    <submittedName>
        <fullName evidence="2">ATP-binding protein</fullName>
    </submittedName>
</protein>
<feature type="domain" description="IstB-like ATP-binding" evidence="1">
    <location>
        <begin position="1"/>
        <end position="24"/>
    </location>
</feature>
<accession>A0A7V1BKK3</accession>
<dbReference type="AlphaFoldDB" id="A0A7V1BKK3"/>
<feature type="non-terminal residue" evidence="2">
    <location>
        <position position="1"/>
    </location>
</feature>
<dbReference type="EMBL" id="DRFO01000003">
    <property type="protein sequence ID" value="HDZ54953.1"/>
    <property type="molecule type" value="Genomic_DNA"/>
</dbReference>
<comment type="caution">
    <text evidence="2">The sequence shown here is derived from an EMBL/GenBank/DDBJ whole genome shotgun (WGS) entry which is preliminary data.</text>
</comment>
<keyword evidence="2" id="KW-0547">Nucleotide-binding</keyword>
<dbReference type="GO" id="GO:0005524">
    <property type="term" value="F:ATP binding"/>
    <property type="evidence" value="ECO:0007669"/>
    <property type="project" value="UniProtKB-KW"/>
</dbReference>
<sequence length="26" mass="2994">IDRVIHHSHIFMLGGESYRLKQKTAG</sequence>
<name>A0A7V1BKK3_9GAMM</name>
<reference evidence="2" key="1">
    <citation type="journal article" date="2020" name="mSystems">
        <title>Genome- and Community-Level Interaction Insights into Carbon Utilization and Element Cycling Functions of Hydrothermarchaeota in Hydrothermal Sediment.</title>
        <authorList>
            <person name="Zhou Z."/>
            <person name="Liu Y."/>
            <person name="Xu W."/>
            <person name="Pan J."/>
            <person name="Luo Z.H."/>
            <person name="Li M."/>
        </authorList>
    </citation>
    <scope>NUCLEOTIDE SEQUENCE [LARGE SCALE GENOMIC DNA]</scope>
    <source>
        <strain evidence="2">HyVt-324</strain>
    </source>
</reference>
<gene>
    <name evidence="2" type="ORF">ENH64_00550</name>
</gene>
<dbReference type="Pfam" id="PF01695">
    <property type="entry name" value="IstB_IS21"/>
    <property type="match status" value="1"/>
</dbReference>